<feature type="region of interest" description="Disordered" evidence="1">
    <location>
        <begin position="448"/>
        <end position="489"/>
    </location>
</feature>
<feature type="compositionally biased region" description="Basic and acidic residues" evidence="1">
    <location>
        <begin position="1069"/>
        <end position="1078"/>
    </location>
</feature>
<dbReference type="VEuPathDB" id="FungiDB:CPUR_01940"/>
<feature type="compositionally biased region" description="Polar residues" evidence="1">
    <location>
        <begin position="563"/>
        <end position="572"/>
    </location>
</feature>
<feature type="region of interest" description="Disordered" evidence="1">
    <location>
        <begin position="1032"/>
        <end position="1102"/>
    </location>
</feature>
<feature type="compositionally biased region" description="Low complexity" evidence="1">
    <location>
        <begin position="1033"/>
        <end position="1044"/>
    </location>
</feature>
<feature type="compositionally biased region" description="Polar residues" evidence="1">
    <location>
        <begin position="361"/>
        <end position="371"/>
    </location>
</feature>
<feature type="compositionally biased region" description="Basic and acidic residues" evidence="1">
    <location>
        <begin position="830"/>
        <end position="842"/>
    </location>
</feature>
<dbReference type="OrthoDB" id="4889313at2759"/>
<evidence type="ECO:0000313" key="3">
    <source>
        <dbReference type="Proteomes" id="UP000016801"/>
    </source>
</evidence>
<comment type="caution">
    <text evidence="2">The sequence shown here is derived from an EMBL/GenBank/DDBJ whole genome shotgun (WGS) entry which is preliminary data.</text>
</comment>
<feature type="compositionally biased region" description="Pro residues" evidence="1">
    <location>
        <begin position="1045"/>
        <end position="1054"/>
    </location>
</feature>
<feature type="region of interest" description="Disordered" evidence="1">
    <location>
        <begin position="361"/>
        <end position="384"/>
    </location>
</feature>
<reference evidence="2 3" key="1">
    <citation type="journal article" date="2013" name="PLoS Genet.">
        <title>Plant-symbiotic fungi as chemical engineers: Multi-genome analysis of the Clavicipitaceae reveals dynamics of alkaloid loci.</title>
        <authorList>
            <person name="Schardl C.L."/>
            <person name="Young C.A."/>
            <person name="Hesse U."/>
            <person name="Amyotte S.G."/>
            <person name="Andreeva K."/>
            <person name="Calie P.J."/>
            <person name="Fleetwood D.J."/>
            <person name="Haws D.C."/>
            <person name="Moore N."/>
            <person name="Oeser B."/>
            <person name="Panaccione D.G."/>
            <person name="Schweri K.K."/>
            <person name="Voisey C.R."/>
            <person name="Farman M.L."/>
            <person name="Jaromczyk J.W."/>
            <person name="Roe B.A."/>
            <person name="O'Sullivan D.M."/>
            <person name="Scott B."/>
            <person name="Tudzynski P."/>
            <person name="An Z."/>
            <person name="Arnaoudova E.G."/>
            <person name="Bullock C.T."/>
            <person name="Charlton N.D."/>
            <person name="Chen L."/>
            <person name="Cox M."/>
            <person name="Dinkins R.D."/>
            <person name="Florea S."/>
            <person name="Glenn A.E."/>
            <person name="Gordon A."/>
            <person name="Gueldener U."/>
            <person name="Harris D.R."/>
            <person name="Hollin W."/>
            <person name="Jaromczyk J."/>
            <person name="Johnson R.D."/>
            <person name="Khan A.K."/>
            <person name="Leistner E."/>
            <person name="Leuchtmann A."/>
            <person name="Li C."/>
            <person name="Liu J."/>
            <person name="Liu J."/>
            <person name="Liu M."/>
            <person name="Mace W."/>
            <person name="Machado C."/>
            <person name="Nagabhyru P."/>
            <person name="Pan J."/>
            <person name="Schmid J."/>
            <person name="Sugawara K."/>
            <person name="Steiner U."/>
            <person name="Takach J.E."/>
            <person name="Tanaka E."/>
            <person name="Webb J.S."/>
            <person name="Wilson E.V."/>
            <person name="Wiseman J.L."/>
            <person name="Yoshida R."/>
            <person name="Zeng Z."/>
        </authorList>
    </citation>
    <scope>NUCLEOTIDE SEQUENCE [LARGE SCALE GENOMIC DNA]</scope>
    <source>
        <strain evidence="2 3">20.1</strain>
    </source>
</reference>
<protein>
    <submittedName>
        <fullName evidence="2">Uncharacterized protein</fullName>
    </submittedName>
</protein>
<feature type="compositionally biased region" description="Basic residues" evidence="1">
    <location>
        <begin position="453"/>
        <end position="464"/>
    </location>
</feature>
<proteinExistence type="predicted"/>
<gene>
    <name evidence="2" type="ORF">CPUR_01940</name>
</gene>
<accession>M1W6Z1</accession>
<sequence>MSTQLAALEEQWLTKAFHHLLQLVDTTDIDITRRDCGFDQVIQRKLRDFDSNRAIETARDGHLVEAAPASTPPPLCGNVRGKLVEAREIFRAPDDGGMQYDEAFRGLEVLEEVEIHRQRLVKATRTELGRISGHERHHSAQVVEQLDTQATEHYKACQLGFRAMCLMSILPSGPVSQHDAAKVMARLNTLFPPDFADYGTEPRTRRSFGDRDLMPCTPGLRESIRFCVYGHLMSGGSDTTFQGRDSQSFEERFLSRCSIPTYQEARQKLTSYTGEARKMEMTCLAILHAIELRSPSTHTGHDSRPMTPSSISFNLNRSKSPEATSATPGSSITSACQHASSETSTIADMSITSVRSSAYTTSVHSLPNTTLPPLLKGMPGRELSPAKTDGAAFAMDFSAPDVLAYPRDLSQTEYHVHPLAYNFDSEDDSGEDEPDPSLVVAARRQQLQQTARTKGKLSKMKRGGKQREELLQEASPPIPLPQPLPPIPEVYKSTMTPKLFGKLLERMRKESESSIVSNAAAAAAFTVSSAASTRDRNASKQNSEARPHAAKSSQQRNKRKGSSLKSQISDPTLNRVGSFPLGLSLHQGPPGPAFEDSPSMESMPSPVGTFPDSATGSCHDQSRRLDTSFQFTLAPPRLSPMEYVRIYMLHQADAKRSGQKCLLPAPQKQWFWTPKWEEFLIIPRIPPAIKRGGLPEYKSPREDWTFSVQSPRCFEPPASPFGHVRPITGCPRLSLHLGGLITLMPSVMNLTSLGMSRAVDSYELGSIPRTTSRRPSMSSDSRRTSLTTLAENEAWTPSPWEDFVPGFFANADTHSARQLSRASLAVRRELSAHSDPRARDTLSHTCSDDLSPPIDGSIPPAFKASIDSSESLHPLPLFFGNRSAQNTNHIVSSTVQCKPLKVEDGLTPGRIQSVAASLMDESDDGTDSDASHSTLACEHSPGILLTSSQPGSGTGNDIMIDQRSCPIETTPATRKSQGTRRHSLDPHTPIHSHTRHASLESVLDQTAHSLISPSISSSSCFFDDPFFDPHNDLPPWSISSQQPHPQTPHTPIPDSPTLGQGEVNVSNDLNRHTGDTSADRASPPLQSHQPRTSDRTGHTARHGYSSSFALNRAKSHEAFTLLPRLSSSRNYDTRRGAVEEDSRQIPPRPGRSAEAPIRGGRTVSDRTTALALRDHDTASRLTSAVVSHHLQLAGDPNRAASATRKGKGKDGAGQHRKTTFGSLLAKHGRRRSCSSSSNSSKPVGLFENGLDAETNLESTGENQGCGFEPDSSLNVSGPLLIQRAKQGGDASGGMLVRDV</sequence>
<feature type="compositionally biased region" description="Basic and acidic residues" evidence="1">
    <location>
        <begin position="533"/>
        <end position="547"/>
    </location>
</feature>
<name>M1W6Z1_CLAP2</name>
<feature type="compositionally biased region" description="Low complexity" evidence="1">
    <location>
        <begin position="769"/>
        <end position="785"/>
    </location>
</feature>
<dbReference type="HOGENOM" id="CLU_265019_0_0_1"/>
<feature type="compositionally biased region" description="Polar residues" evidence="1">
    <location>
        <begin position="306"/>
        <end position="338"/>
    </location>
</feature>
<feature type="region of interest" description="Disordered" evidence="1">
    <location>
        <begin position="940"/>
        <end position="995"/>
    </location>
</feature>
<keyword evidence="3" id="KW-1185">Reference proteome</keyword>
<organism evidence="2 3">
    <name type="scientific">Claviceps purpurea (strain 20.1)</name>
    <name type="common">Ergot fungus</name>
    <name type="synonym">Sphacelia segetum</name>
    <dbReference type="NCBI Taxonomy" id="1111077"/>
    <lineage>
        <taxon>Eukaryota</taxon>
        <taxon>Fungi</taxon>
        <taxon>Dikarya</taxon>
        <taxon>Ascomycota</taxon>
        <taxon>Pezizomycotina</taxon>
        <taxon>Sordariomycetes</taxon>
        <taxon>Hypocreomycetidae</taxon>
        <taxon>Hypocreales</taxon>
        <taxon>Clavicipitaceae</taxon>
        <taxon>Claviceps</taxon>
    </lineage>
</organism>
<evidence type="ECO:0000256" key="1">
    <source>
        <dbReference type="SAM" id="MobiDB-lite"/>
    </source>
</evidence>
<feature type="compositionally biased region" description="Basic and acidic residues" evidence="1">
    <location>
        <begin position="1132"/>
        <end position="1143"/>
    </location>
</feature>
<feature type="region of interest" description="Disordered" evidence="1">
    <location>
        <begin position="295"/>
        <end position="338"/>
    </location>
</feature>
<feature type="region of interest" description="Disordered" evidence="1">
    <location>
        <begin position="766"/>
        <end position="785"/>
    </location>
</feature>
<dbReference type="Proteomes" id="UP000016801">
    <property type="component" value="Unassembled WGS sequence"/>
</dbReference>
<feature type="region of interest" description="Disordered" evidence="1">
    <location>
        <begin position="1192"/>
        <end position="1246"/>
    </location>
</feature>
<evidence type="ECO:0000313" key="2">
    <source>
        <dbReference type="EMBL" id="CCE35012.1"/>
    </source>
</evidence>
<dbReference type="STRING" id="1111077.M1W6Z1"/>
<dbReference type="eggNOG" id="ENOG502RNSH">
    <property type="taxonomic scope" value="Eukaryota"/>
</dbReference>
<feature type="compositionally biased region" description="Pro residues" evidence="1">
    <location>
        <begin position="476"/>
        <end position="488"/>
    </location>
</feature>
<dbReference type="EMBL" id="CAGA01000189">
    <property type="protein sequence ID" value="CCE35012.1"/>
    <property type="molecule type" value="Genomic_DNA"/>
</dbReference>
<feature type="region of interest" description="Disordered" evidence="1">
    <location>
        <begin position="830"/>
        <end position="854"/>
    </location>
</feature>
<feature type="region of interest" description="Disordered" evidence="1">
    <location>
        <begin position="527"/>
        <end position="605"/>
    </location>
</feature>
<feature type="region of interest" description="Disordered" evidence="1">
    <location>
        <begin position="1132"/>
        <end position="1166"/>
    </location>
</feature>